<evidence type="ECO:0000256" key="1">
    <source>
        <dbReference type="SAM" id="MobiDB-lite"/>
    </source>
</evidence>
<keyword evidence="4" id="KW-1185">Reference proteome</keyword>
<dbReference type="EMBL" id="JAATIQ010000069">
    <property type="protein sequence ID" value="KAF4388908.1"/>
    <property type="molecule type" value="Genomic_DNA"/>
</dbReference>
<dbReference type="InterPro" id="IPR005162">
    <property type="entry name" value="Retrotrans_gag_dom"/>
</dbReference>
<evidence type="ECO:0000313" key="4">
    <source>
        <dbReference type="Proteomes" id="UP000583929"/>
    </source>
</evidence>
<dbReference type="Proteomes" id="UP000583929">
    <property type="component" value="Unassembled WGS sequence"/>
</dbReference>
<accession>A0A7J6H1Y8</accession>
<gene>
    <name evidence="3" type="ORF">G4B88_019090</name>
</gene>
<feature type="domain" description="Retrotransposon gag" evidence="2">
    <location>
        <begin position="177"/>
        <end position="244"/>
    </location>
</feature>
<sequence>MPKKSPKKSQSESTLEEDALKSMMQSVQESILELATKTVTNSVKTIINDSVSEMSRQIAATTIAYFGGSRTLKKGLRTTKNDQEMIPDNQEASKIMWEKPFADPTLEMHLRTRVLVLPASSIMPPFEGENPDGWIMQVERFFACCHYSEEEKVEATLILFLGDTLLCYQFENKKWVILSWEEMKRLVLRHFRDTHAGSVYDQFLAVRQEGTLIEFKRQFIRLLAPLDNVSLEIQLSTFINGLRPTICAKIRVQRPRNINEAIEVAQDIEEENKVRKRLMRLWLGGMAGSIEFT</sequence>
<proteinExistence type="predicted"/>
<dbReference type="Pfam" id="PF03732">
    <property type="entry name" value="Retrotrans_gag"/>
    <property type="match status" value="1"/>
</dbReference>
<protein>
    <recommendedName>
        <fullName evidence="2">Retrotransposon gag domain-containing protein</fullName>
    </recommendedName>
</protein>
<organism evidence="3 4">
    <name type="scientific">Cannabis sativa</name>
    <name type="common">Hemp</name>
    <name type="synonym">Marijuana</name>
    <dbReference type="NCBI Taxonomy" id="3483"/>
    <lineage>
        <taxon>Eukaryota</taxon>
        <taxon>Viridiplantae</taxon>
        <taxon>Streptophyta</taxon>
        <taxon>Embryophyta</taxon>
        <taxon>Tracheophyta</taxon>
        <taxon>Spermatophyta</taxon>
        <taxon>Magnoliopsida</taxon>
        <taxon>eudicotyledons</taxon>
        <taxon>Gunneridae</taxon>
        <taxon>Pentapetalae</taxon>
        <taxon>rosids</taxon>
        <taxon>fabids</taxon>
        <taxon>Rosales</taxon>
        <taxon>Cannabaceae</taxon>
        <taxon>Cannabis</taxon>
    </lineage>
</organism>
<reference evidence="3 4" key="1">
    <citation type="journal article" date="2020" name="bioRxiv">
        <title>Sequence and annotation of 42 cannabis genomes reveals extensive copy number variation in cannabinoid synthesis and pathogen resistance genes.</title>
        <authorList>
            <person name="Mckernan K.J."/>
            <person name="Helbert Y."/>
            <person name="Kane L.T."/>
            <person name="Ebling H."/>
            <person name="Zhang L."/>
            <person name="Liu B."/>
            <person name="Eaton Z."/>
            <person name="Mclaughlin S."/>
            <person name="Kingan S."/>
            <person name="Baybayan P."/>
            <person name="Concepcion G."/>
            <person name="Jordan M."/>
            <person name="Riva A."/>
            <person name="Barbazuk W."/>
            <person name="Harkins T."/>
        </authorList>
    </citation>
    <scope>NUCLEOTIDE SEQUENCE [LARGE SCALE GENOMIC DNA]</scope>
    <source>
        <strain evidence="4">cv. Jamaican Lion 4</strain>
        <tissue evidence="3">Leaf</tissue>
    </source>
</reference>
<feature type="region of interest" description="Disordered" evidence="1">
    <location>
        <begin position="1"/>
        <end position="22"/>
    </location>
</feature>
<dbReference type="AlphaFoldDB" id="A0A7J6H1Y8"/>
<evidence type="ECO:0000259" key="2">
    <source>
        <dbReference type="Pfam" id="PF03732"/>
    </source>
</evidence>
<name>A0A7J6H1Y8_CANSA</name>
<evidence type="ECO:0000313" key="3">
    <source>
        <dbReference type="EMBL" id="KAF4388908.1"/>
    </source>
</evidence>
<comment type="caution">
    <text evidence="3">The sequence shown here is derived from an EMBL/GenBank/DDBJ whole genome shotgun (WGS) entry which is preliminary data.</text>
</comment>